<dbReference type="Proteomes" id="UP000475862">
    <property type="component" value="Unassembled WGS sequence"/>
</dbReference>
<dbReference type="GO" id="GO:0003735">
    <property type="term" value="F:structural constituent of ribosome"/>
    <property type="evidence" value="ECO:0007669"/>
    <property type="project" value="InterPro"/>
</dbReference>
<dbReference type="Pfam" id="PF00297">
    <property type="entry name" value="Ribosomal_L3"/>
    <property type="match status" value="1"/>
</dbReference>
<dbReference type="OrthoDB" id="1611972at2759"/>
<protein>
    <recommendedName>
        <fullName evidence="6">60S ribosomal protein L3</fullName>
    </recommendedName>
</protein>
<dbReference type="FunFam" id="3.30.1430.10:FF:000003">
    <property type="entry name" value="Ribosomal protein"/>
    <property type="match status" value="1"/>
</dbReference>
<evidence type="ECO:0000256" key="3">
    <source>
        <dbReference type="ARBA" id="ARBA00023274"/>
    </source>
</evidence>
<sequence>MKSSFRSGRRLRTLYLIPHVFENALKHPDQHRLVNEERYLFWVSHRKFSAPRHGSMGFYPKKRARRHRGRVKSFPKDDPSKPIHLTAFIAYKAGMTHVVREADRPGSKLNKKEIVEPVTILEAPPMIIVGVVGYVETPYGLKPLKTVFAEHLSEDCRRRFYKNWYVLFGKNGYLFNFSQ</sequence>
<evidence type="ECO:0008006" key="6">
    <source>
        <dbReference type="Google" id="ProtNLM"/>
    </source>
</evidence>
<dbReference type="PANTHER" id="PTHR11363:SF5">
    <property type="entry name" value="LARGE RIBOSOMAL SUBUNIT PROTEIN UL3"/>
    <property type="match status" value="1"/>
</dbReference>
<dbReference type="GO" id="GO:0022625">
    <property type="term" value="C:cytosolic large ribosomal subunit"/>
    <property type="evidence" value="ECO:0007669"/>
    <property type="project" value="TreeGrafter"/>
</dbReference>
<accession>A0A6G0TRA6</accession>
<reference evidence="4 5" key="1">
    <citation type="submission" date="2019-08" db="EMBL/GenBank/DDBJ databases">
        <title>The genome of the soybean aphid Biotype 1, its phylome, world population structure and adaptation to the North American continent.</title>
        <authorList>
            <person name="Giordano R."/>
            <person name="Donthu R.K."/>
            <person name="Hernandez A.G."/>
            <person name="Wright C.L."/>
            <person name="Zimin A.V."/>
        </authorList>
    </citation>
    <scope>NUCLEOTIDE SEQUENCE [LARGE SCALE GENOMIC DNA]</scope>
    <source>
        <tissue evidence="4">Whole aphids</tissue>
    </source>
</reference>
<evidence type="ECO:0000256" key="1">
    <source>
        <dbReference type="ARBA" id="ARBA00006540"/>
    </source>
</evidence>
<keyword evidence="5" id="KW-1185">Reference proteome</keyword>
<comment type="similarity">
    <text evidence="1">Belongs to the universal ribosomal protein uL3 family.</text>
</comment>
<dbReference type="Gene3D" id="3.30.1430.10">
    <property type="match status" value="1"/>
</dbReference>
<dbReference type="Gene3D" id="4.10.960.10">
    <property type="entry name" value="Ribosomal protein L3, domain 3"/>
    <property type="match status" value="1"/>
</dbReference>
<evidence type="ECO:0000313" key="4">
    <source>
        <dbReference type="EMBL" id="KAE9537464.1"/>
    </source>
</evidence>
<dbReference type="PANTHER" id="PTHR11363">
    <property type="entry name" value="60S RIBOSOMAL PROTEIN L3-RELATED"/>
    <property type="match status" value="1"/>
</dbReference>
<dbReference type="InterPro" id="IPR045077">
    <property type="entry name" value="L3_arc_euk"/>
</dbReference>
<keyword evidence="2" id="KW-0689">Ribosomal protein</keyword>
<dbReference type="InterPro" id="IPR000597">
    <property type="entry name" value="Ribosomal_uL3"/>
</dbReference>
<evidence type="ECO:0000313" key="5">
    <source>
        <dbReference type="Proteomes" id="UP000475862"/>
    </source>
</evidence>
<evidence type="ECO:0000256" key="2">
    <source>
        <dbReference type="ARBA" id="ARBA00022980"/>
    </source>
</evidence>
<dbReference type="EMBL" id="VYZN01000018">
    <property type="protein sequence ID" value="KAE9537464.1"/>
    <property type="molecule type" value="Genomic_DNA"/>
</dbReference>
<dbReference type="GO" id="GO:0006412">
    <property type="term" value="P:translation"/>
    <property type="evidence" value="ECO:0007669"/>
    <property type="project" value="InterPro"/>
</dbReference>
<dbReference type="InterPro" id="IPR044892">
    <property type="entry name" value="Ribosomal_L3_dom_3_arc_sf"/>
</dbReference>
<gene>
    <name evidence="4" type="ORF">AGLY_006487</name>
</gene>
<dbReference type="FunFam" id="2.40.30.10:FF:000079">
    <property type="entry name" value="60S ribosomal protein L3"/>
    <property type="match status" value="1"/>
</dbReference>
<proteinExistence type="inferred from homology"/>
<dbReference type="InterPro" id="IPR009000">
    <property type="entry name" value="Transl_B-barrel_sf"/>
</dbReference>
<organism evidence="4 5">
    <name type="scientific">Aphis glycines</name>
    <name type="common">Soybean aphid</name>
    <dbReference type="NCBI Taxonomy" id="307491"/>
    <lineage>
        <taxon>Eukaryota</taxon>
        <taxon>Metazoa</taxon>
        <taxon>Ecdysozoa</taxon>
        <taxon>Arthropoda</taxon>
        <taxon>Hexapoda</taxon>
        <taxon>Insecta</taxon>
        <taxon>Pterygota</taxon>
        <taxon>Neoptera</taxon>
        <taxon>Paraneoptera</taxon>
        <taxon>Hemiptera</taxon>
        <taxon>Sternorrhyncha</taxon>
        <taxon>Aphidomorpha</taxon>
        <taxon>Aphidoidea</taxon>
        <taxon>Aphididae</taxon>
        <taxon>Aphidini</taxon>
        <taxon>Aphis</taxon>
        <taxon>Aphis</taxon>
    </lineage>
</organism>
<dbReference type="GO" id="GO:0003723">
    <property type="term" value="F:RNA binding"/>
    <property type="evidence" value="ECO:0007669"/>
    <property type="project" value="TreeGrafter"/>
</dbReference>
<dbReference type="AlphaFoldDB" id="A0A6G0TRA6"/>
<dbReference type="FunFam" id="4.10.960.10:FF:000007">
    <property type="entry name" value="Peroxisome biogenesis protein 6"/>
    <property type="match status" value="1"/>
</dbReference>
<keyword evidence="3" id="KW-0687">Ribonucleoprotein</keyword>
<comment type="caution">
    <text evidence="4">The sequence shown here is derived from an EMBL/GenBank/DDBJ whole genome shotgun (WGS) entry which is preliminary data.</text>
</comment>
<name>A0A6G0TRA6_APHGL</name>
<dbReference type="SUPFAM" id="SSF50447">
    <property type="entry name" value="Translation proteins"/>
    <property type="match status" value="1"/>
</dbReference>